<dbReference type="Pfam" id="PF00150">
    <property type="entry name" value="Cellulase"/>
    <property type="match status" value="1"/>
</dbReference>
<dbReference type="Pfam" id="PF01026">
    <property type="entry name" value="TatD_DNase"/>
    <property type="match status" value="1"/>
</dbReference>
<dbReference type="InterPro" id="IPR001130">
    <property type="entry name" value="TatD-like"/>
</dbReference>
<feature type="region of interest" description="Disordered" evidence="5">
    <location>
        <begin position="330"/>
        <end position="364"/>
    </location>
</feature>
<dbReference type="InterPro" id="IPR032466">
    <property type="entry name" value="Metal_Hydrolase"/>
</dbReference>
<feature type="domain" description="Glycoside hydrolase family 5" evidence="6">
    <location>
        <begin position="2"/>
        <end position="130"/>
    </location>
</feature>
<dbReference type="GO" id="GO:0016788">
    <property type="term" value="F:hydrolase activity, acting on ester bonds"/>
    <property type="evidence" value="ECO:0007669"/>
    <property type="project" value="InterPro"/>
</dbReference>
<feature type="compositionally biased region" description="Polar residues" evidence="5">
    <location>
        <begin position="338"/>
        <end position="355"/>
    </location>
</feature>
<keyword evidence="3 4" id="KW-0326">Glycosidase</keyword>
<evidence type="ECO:0000256" key="1">
    <source>
        <dbReference type="ARBA" id="ARBA00005641"/>
    </source>
</evidence>
<dbReference type="InterPro" id="IPR001547">
    <property type="entry name" value="Glyco_hydro_5"/>
</dbReference>
<evidence type="ECO:0000256" key="3">
    <source>
        <dbReference type="ARBA" id="ARBA00023295"/>
    </source>
</evidence>
<name>A0A8S9FU48_BRACR</name>
<dbReference type="Gene3D" id="3.20.20.80">
    <property type="entry name" value="Glycosidases"/>
    <property type="match status" value="1"/>
</dbReference>
<sequence>MQRGAEAVHGSNPNVLVILSGLDFDADLTFLKDRPLNLSFKKKLVLELHWYAFTNGTGQWKSHNVNDFCSQIFTKEHRTGGFLLDQGFPLFLSEFGTDQRGGDFEGNRYMSCMLAWAAEKDIDWAVWALTGVYYFREGKRGIVEAYGMLDANWHHVHNHTYLQRLSVIQPPHKGPGIKHNHHKKIFHPLTGLCLVRKSPCYESELTLGPCTKDEPWSYSHGDRLEIKGGHKSCVEGETSVGRSVKLGKKCTKIKRISATKMHLSFKNNDAEMVPEFAKLGAYFSFSGFLMSMSEKKAKKMLKAVPSDRILLETDSPDALPKSESGTLYFVEGDPSLSEEGNSSQDLESNASSSGGSMKLPKETLNHPANIHTVLGYVARLLDMKNEELAELSYTNAVRLFSYSGSKLLLERGAADVSGNTQNHSTTHES</sequence>
<protein>
    <recommendedName>
        <fullName evidence="6">Glycoside hydrolase family 5 domain-containing protein</fullName>
    </recommendedName>
</protein>
<evidence type="ECO:0000256" key="5">
    <source>
        <dbReference type="SAM" id="MobiDB-lite"/>
    </source>
</evidence>
<dbReference type="GO" id="GO:0000272">
    <property type="term" value="P:polysaccharide catabolic process"/>
    <property type="evidence" value="ECO:0007669"/>
    <property type="project" value="InterPro"/>
</dbReference>
<dbReference type="Gene3D" id="3.20.20.140">
    <property type="entry name" value="Metal-dependent hydrolases"/>
    <property type="match status" value="1"/>
</dbReference>
<dbReference type="PANTHER" id="PTHR31263">
    <property type="entry name" value="CELLULASE FAMILY PROTEIN (AFU_ORTHOLOGUE AFUA_5G14560)"/>
    <property type="match status" value="1"/>
</dbReference>
<evidence type="ECO:0000256" key="2">
    <source>
        <dbReference type="ARBA" id="ARBA00022801"/>
    </source>
</evidence>
<dbReference type="SUPFAM" id="SSF51556">
    <property type="entry name" value="Metallo-dependent hydrolases"/>
    <property type="match status" value="1"/>
</dbReference>
<dbReference type="PANTHER" id="PTHR31263:SF48">
    <property type="entry name" value="GLYCOSYL HYDROLASE SUPERFAMILY PROTEIN"/>
    <property type="match status" value="1"/>
</dbReference>
<dbReference type="SUPFAM" id="SSF51445">
    <property type="entry name" value="(Trans)glycosidases"/>
    <property type="match status" value="1"/>
</dbReference>
<evidence type="ECO:0000313" key="8">
    <source>
        <dbReference type="Proteomes" id="UP000712281"/>
    </source>
</evidence>
<evidence type="ECO:0000313" key="7">
    <source>
        <dbReference type="EMBL" id="KAF2536529.1"/>
    </source>
</evidence>
<dbReference type="InterPro" id="IPR017853">
    <property type="entry name" value="GH"/>
</dbReference>
<comment type="caution">
    <text evidence="7">The sequence shown here is derived from an EMBL/GenBank/DDBJ whole genome shotgun (WGS) entry which is preliminary data.</text>
</comment>
<keyword evidence="2 4" id="KW-0378">Hydrolase</keyword>
<reference evidence="7" key="1">
    <citation type="submission" date="2019-12" db="EMBL/GenBank/DDBJ databases">
        <title>Genome sequencing and annotation of Brassica cretica.</title>
        <authorList>
            <person name="Studholme D.J."/>
            <person name="Sarris P.F."/>
        </authorList>
    </citation>
    <scope>NUCLEOTIDE SEQUENCE</scope>
    <source>
        <strain evidence="7">PFS-001/15</strain>
        <tissue evidence="7">Leaf</tissue>
    </source>
</reference>
<gene>
    <name evidence="7" type="ORF">F2Q68_00022568</name>
</gene>
<organism evidence="7 8">
    <name type="scientific">Brassica cretica</name>
    <name type="common">Mustard</name>
    <dbReference type="NCBI Taxonomy" id="69181"/>
    <lineage>
        <taxon>Eukaryota</taxon>
        <taxon>Viridiplantae</taxon>
        <taxon>Streptophyta</taxon>
        <taxon>Embryophyta</taxon>
        <taxon>Tracheophyta</taxon>
        <taxon>Spermatophyta</taxon>
        <taxon>Magnoliopsida</taxon>
        <taxon>eudicotyledons</taxon>
        <taxon>Gunneridae</taxon>
        <taxon>Pentapetalae</taxon>
        <taxon>rosids</taxon>
        <taxon>malvids</taxon>
        <taxon>Brassicales</taxon>
        <taxon>Brassicaceae</taxon>
        <taxon>Brassiceae</taxon>
        <taxon>Brassica</taxon>
    </lineage>
</organism>
<dbReference type="GO" id="GO:0004553">
    <property type="term" value="F:hydrolase activity, hydrolyzing O-glycosyl compounds"/>
    <property type="evidence" value="ECO:0007669"/>
    <property type="project" value="InterPro"/>
</dbReference>
<evidence type="ECO:0000259" key="6">
    <source>
        <dbReference type="Pfam" id="PF00150"/>
    </source>
</evidence>
<dbReference type="EMBL" id="QGKW02002228">
    <property type="protein sequence ID" value="KAF2536529.1"/>
    <property type="molecule type" value="Genomic_DNA"/>
</dbReference>
<dbReference type="AlphaFoldDB" id="A0A8S9FU48"/>
<proteinExistence type="inferred from homology"/>
<accession>A0A8S9FU48</accession>
<dbReference type="Proteomes" id="UP000712281">
    <property type="component" value="Unassembled WGS sequence"/>
</dbReference>
<evidence type="ECO:0000256" key="4">
    <source>
        <dbReference type="RuleBase" id="RU361153"/>
    </source>
</evidence>
<comment type="similarity">
    <text evidence="1 4">Belongs to the glycosyl hydrolase 5 (cellulase A) family.</text>
</comment>